<keyword evidence="1" id="KW-0472">Membrane</keyword>
<evidence type="ECO:0000313" key="2">
    <source>
        <dbReference type="EMBL" id="KAJ9579364.1"/>
    </source>
</evidence>
<organism evidence="2 3">
    <name type="scientific">Diploptera punctata</name>
    <name type="common">Pacific beetle cockroach</name>
    <dbReference type="NCBI Taxonomy" id="6984"/>
    <lineage>
        <taxon>Eukaryota</taxon>
        <taxon>Metazoa</taxon>
        <taxon>Ecdysozoa</taxon>
        <taxon>Arthropoda</taxon>
        <taxon>Hexapoda</taxon>
        <taxon>Insecta</taxon>
        <taxon>Pterygota</taxon>
        <taxon>Neoptera</taxon>
        <taxon>Polyneoptera</taxon>
        <taxon>Dictyoptera</taxon>
        <taxon>Blattodea</taxon>
        <taxon>Blaberoidea</taxon>
        <taxon>Blaberidae</taxon>
        <taxon>Diplopterinae</taxon>
        <taxon>Diploptera</taxon>
    </lineage>
</organism>
<gene>
    <name evidence="2" type="ORF">L9F63_024530</name>
</gene>
<dbReference type="Proteomes" id="UP001233999">
    <property type="component" value="Unassembled WGS sequence"/>
</dbReference>
<evidence type="ECO:0000256" key="1">
    <source>
        <dbReference type="SAM" id="Phobius"/>
    </source>
</evidence>
<accession>A0AAD7ZES1</accession>
<feature type="non-terminal residue" evidence="2">
    <location>
        <position position="98"/>
    </location>
</feature>
<reference evidence="2" key="1">
    <citation type="journal article" date="2023" name="IScience">
        <title>Live-bearing cockroach genome reveals convergent evolutionary mechanisms linked to viviparity in insects and beyond.</title>
        <authorList>
            <person name="Fouks B."/>
            <person name="Harrison M.C."/>
            <person name="Mikhailova A.A."/>
            <person name="Marchal E."/>
            <person name="English S."/>
            <person name="Carruthers M."/>
            <person name="Jennings E.C."/>
            <person name="Chiamaka E.L."/>
            <person name="Frigard R.A."/>
            <person name="Pippel M."/>
            <person name="Attardo G.M."/>
            <person name="Benoit J.B."/>
            <person name="Bornberg-Bauer E."/>
            <person name="Tobe S.S."/>
        </authorList>
    </citation>
    <scope>NUCLEOTIDE SEQUENCE</scope>
    <source>
        <strain evidence="2">Stay&amp;Tobe</strain>
    </source>
</reference>
<name>A0AAD7ZES1_DIPPU</name>
<evidence type="ECO:0000313" key="3">
    <source>
        <dbReference type="Proteomes" id="UP001233999"/>
    </source>
</evidence>
<feature type="transmembrane region" description="Helical" evidence="1">
    <location>
        <begin position="57"/>
        <end position="76"/>
    </location>
</feature>
<protein>
    <submittedName>
        <fullName evidence="2">Uncharacterized protein</fullName>
    </submittedName>
</protein>
<feature type="non-terminal residue" evidence="2">
    <location>
        <position position="1"/>
    </location>
</feature>
<dbReference type="EMBL" id="JASPKZ010008471">
    <property type="protein sequence ID" value="KAJ9579364.1"/>
    <property type="molecule type" value="Genomic_DNA"/>
</dbReference>
<reference evidence="2" key="2">
    <citation type="submission" date="2023-05" db="EMBL/GenBank/DDBJ databases">
        <authorList>
            <person name="Fouks B."/>
        </authorList>
    </citation>
    <scope>NUCLEOTIDE SEQUENCE</scope>
    <source>
        <strain evidence="2">Stay&amp;Tobe</strain>
        <tissue evidence="2">Testes</tissue>
    </source>
</reference>
<sequence>SYIKIILSNCMYSRGRPTMHSSPCSSTENVARIHIFLLAYNNYRFGLISNPFAQSHLYHIFLEIFVFVDVYALFTISEFFYRVFKCVSPNVRILCSCE</sequence>
<dbReference type="AlphaFoldDB" id="A0AAD7ZES1"/>
<keyword evidence="1" id="KW-0812">Transmembrane</keyword>
<keyword evidence="1" id="KW-1133">Transmembrane helix</keyword>
<proteinExistence type="predicted"/>
<keyword evidence="3" id="KW-1185">Reference proteome</keyword>
<comment type="caution">
    <text evidence="2">The sequence shown here is derived from an EMBL/GenBank/DDBJ whole genome shotgun (WGS) entry which is preliminary data.</text>
</comment>